<feature type="non-terminal residue" evidence="2">
    <location>
        <position position="158"/>
    </location>
</feature>
<feature type="compositionally biased region" description="Basic residues" evidence="1">
    <location>
        <begin position="25"/>
        <end position="37"/>
    </location>
</feature>
<feature type="compositionally biased region" description="Low complexity" evidence="1">
    <location>
        <begin position="13"/>
        <end position="24"/>
    </location>
</feature>
<sequence length="158" mass="16361">ERARRHRAGGQAGPAAGVDPATGGRRARRRPAHQHGGRHPDAPGLHQVRQRGGRPSGAGHPRAVPVRGALHDRPHRGVGADARKDRGGDPRGDRGGRVATRVAAGRRAVGPSGRPGAAAQQPRAVGQPGRHGVPDRGSPPPRAARPAGRHHRHPGAEV</sequence>
<accession>A0A6J4IB27</accession>
<feature type="compositionally biased region" description="Low complexity" evidence="1">
    <location>
        <begin position="97"/>
        <end position="119"/>
    </location>
</feature>
<proteinExistence type="predicted"/>
<reference evidence="2" key="1">
    <citation type="submission" date="2020-02" db="EMBL/GenBank/DDBJ databases">
        <authorList>
            <person name="Meier V. D."/>
        </authorList>
    </citation>
    <scope>NUCLEOTIDE SEQUENCE</scope>
    <source>
        <strain evidence="2">AVDCRST_MAG10</strain>
    </source>
</reference>
<name>A0A6J4IB27_9ACTN</name>
<evidence type="ECO:0000256" key="1">
    <source>
        <dbReference type="SAM" id="MobiDB-lite"/>
    </source>
</evidence>
<feature type="region of interest" description="Disordered" evidence="1">
    <location>
        <begin position="1"/>
        <end position="158"/>
    </location>
</feature>
<protein>
    <submittedName>
        <fullName evidence="2">Uncharacterized protein</fullName>
    </submittedName>
</protein>
<feature type="compositionally biased region" description="Basic residues" evidence="1">
    <location>
        <begin position="147"/>
        <end position="158"/>
    </location>
</feature>
<feature type="compositionally biased region" description="Basic and acidic residues" evidence="1">
    <location>
        <begin position="81"/>
        <end position="96"/>
    </location>
</feature>
<gene>
    <name evidence="2" type="ORF">AVDCRST_MAG10-1919</name>
</gene>
<feature type="non-terminal residue" evidence="2">
    <location>
        <position position="1"/>
    </location>
</feature>
<dbReference type="EMBL" id="CADCTB010000120">
    <property type="protein sequence ID" value="CAA9245216.1"/>
    <property type="molecule type" value="Genomic_DNA"/>
</dbReference>
<organism evidence="2">
    <name type="scientific">uncultured Acidimicrobiales bacterium</name>
    <dbReference type="NCBI Taxonomy" id="310071"/>
    <lineage>
        <taxon>Bacteria</taxon>
        <taxon>Bacillati</taxon>
        <taxon>Actinomycetota</taxon>
        <taxon>Acidimicrobiia</taxon>
        <taxon>Acidimicrobiales</taxon>
        <taxon>environmental samples</taxon>
    </lineage>
</organism>
<dbReference type="AlphaFoldDB" id="A0A6J4IB27"/>
<evidence type="ECO:0000313" key="2">
    <source>
        <dbReference type="EMBL" id="CAA9245216.1"/>
    </source>
</evidence>